<feature type="transmembrane region" description="Helical" evidence="6">
    <location>
        <begin position="291"/>
        <end position="313"/>
    </location>
</feature>
<reference evidence="11" key="1">
    <citation type="submission" date="2017-02" db="UniProtKB">
        <authorList>
            <consortium name="WormBaseParasite"/>
        </authorList>
    </citation>
    <scope>IDENTIFICATION</scope>
</reference>
<keyword evidence="10" id="KW-1185">Reference proteome</keyword>
<evidence type="ECO:0000256" key="2">
    <source>
        <dbReference type="ARBA" id="ARBA00022448"/>
    </source>
</evidence>
<keyword evidence="4 6" id="KW-1133">Transmembrane helix</keyword>
<evidence type="ECO:0000256" key="6">
    <source>
        <dbReference type="SAM" id="Phobius"/>
    </source>
</evidence>
<dbReference type="EMBL" id="UYYG01000077">
    <property type="protein sequence ID" value="VDN52770.1"/>
    <property type="molecule type" value="Genomic_DNA"/>
</dbReference>
<reference evidence="8 10" key="2">
    <citation type="submission" date="2018-11" db="EMBL/GenBank/DDBJ databases">
        <authorList>
            <consortium name="Pathogen Informatics"/>
        </authorList>
    </citation>
    <scope>NUCLEOTIDE SEQUENCE [LARGE SCALE GENOMIC DNA]</scope>
</reference>
<sequence length="442" mass="49532">MFGEKFDISFADSSLNTIELTKASKHRNESGMHWLITACFVVGELAGAGIVAMPTAMAQTDFYVGLALNIILLSAVAYTGHLLGISWSILQRRWPEYREHCRNPYSEMGGRAIGPSLKHLVSICINLTQFSASVVLLLLASKNIHDFIQAFFTIDISLCYLILIVGICLLPLTFLKSPQDFWWAVVIAMFSTTCAVILLLVGMALDYRICAPHQSFNKKLVATNYFLGFGTFIFAYSGHAAFPTIIHDMHKPYHFTRSSIAAYASMILFYFKDFKDIFHLRLCDEQGINRFSNTIAVILVLYGPVCILGFLTYGNSLRDSVINSIQTVTLQQPANILIGIHCILTLTIIFNPLNQEVEERFNVPHRFCWQRIVVRTAIMVIVIFIAETLPVFGPLMDLIGGSTLTLTSLVFPCLFYLYLSAADEKAREMGKKVIEGPLTLYE</sequence>
<dbReference type="Proteomes" id="UP000274756">
    <property type="component" value="Unassembled WGS sequence"/>
</dbReference>
<dbReference type="Pfam" id="PF01490">
    <property type="entry name" value="Aa_trans"/>
    <property type="match status" value="2"/>
</dbReference>
<feature type="transmembrane region" description="Helical" evidence="6">
    <location>
        <begin position="152"/>
        <end position="175"/>
    </location>
</feature>
<dbReference type="GO" id="GO:0016020">
    <property type="term" value="C:membrane"/>
    <property type="evidence" value="ECO:0007669"/>
    <property type="project" value="UniProtKB-SubCell"/>
</dbReference>
<dbReference type="WBParaSite" id="DME_0000889701-mRNA-1">
    <property type="protein sequence ID" value="DME_0000889701-mRNA-1"/>
    <property type="gene ID" value="DME_0000889701"/>
</dbReference>
<accession>A0A0N4UM44</accession>
<evidence type="ECO:0000256" key="1">
    <source>
        <dbReference type="ARBA" id="ARBA00004370"/>
    </source>
</evidence>
<proteinExistence type="predicted"/>
<feature type="transmembrane region" description="Helical" evidence="6">
    <location>
        <begin position="333"/>
        <end position="351"/>
    </location>
</feature>
<organism evidence="9 11">
    <name type="scientific">Dracunculus medinensis</name>
    <name type="common">Guinea worm</name>
    <dbReference type="NCBI Taxonomy" id="318479"/>
    <lineage>
        <taxon>Eukaryota</taxon>
        <taxon>Metazoa</taxon>
        <taxon>Ecdysozoa</taxon>
        <taxon>Nematoda</taxon>
        <taxon>Chromadorea</taxon>
        <taxon>Rhabditida</taxon>
        <taxon>Spirurina</taxon>
        <taxon>Dracunculoidea</taxon>
        <taxon>Dracunculidae</taxon>
        <taxon>Dracunculus</taxon>
    </lineage>
</organism>
<evidence type="ECO:0000313" key="10">
    <source>
        <dbReference type="Proteomes" id="UP000274756"/>
    </source>
</evidence>
<feature type="domain" description="Amino acid transporter transmembrane" evidence="7">
    <location>
        <begin position="33"/>
        <end position="271"/>
    </location>
</feature>
<keyword evidence="5 6" id="KW-0472">Membrane</keyword>
<feature type="transmembrane region" description="Helical" evidence="6">
    <location>
        <begin position="372"/>
        <end position="392"/>
    </location>
</feature>
<feature type="transmembrane region" description="Helical" evidence="6">
    <location>
        <begin position="66"/>
        <end position="90"/>
    </location>
</feature>
<feature type="transmembrane region" description="Helical" evidence="6">
    <location>
        <begin position="181"/>
        <end position="205"/>
    </location>
</feature>
<evidence type="ECO:0000256" key="5">
    <source>
        <dbReference type="ARBA" id="ARBA00023136"/>
    </source>
</evidence>
<dbReference type="InterPro" id="IPR013057">
    <property type="entry name" value="AA_transpt_TM"/>
</dbReference>
<dbReference type="AlphaFoldDB" id="A0A0N4UM44"/>
<comment type="subcellular location">
    <subcellularLocation>
        <location evidence="1">Membrane</location>
    </subcellularLocation>
</comment>
<evidence type="ECO:0000259" key="7">
    <source>
        <dbReference type="Pfam" id="PF01490"/>
    </source>
</evidence>
<feature type="domain" description="Amino acid transporter transmembrane" evidence="7">
    <location>
        <begin position="292"/>
        <end position="426"/>
    </location>
</feature>
<protein>
    <submittedName>
        <fullName evidence="11">Aa_trans domain-containing protein</fullName>
    </submittedName>
</protein>
<keyword evidence="2" id="KW-0813">Transport</keyword>
<evidence type="ECO:0000313" key="11">
    <source>
        <dbReference type="WBParaSite" id="DME_0000889701-mRNA-1"/>
    </source>
</evidence>
<name>A0A0N4UM44_DRAME</name>
<feature type="transmembrane region" description="Helical" evidence="6">
    <location>
        <begin position="225"/>
        <end position="246"/>
    </location>
</feature>
<dbReference type="OrthoDB" id="655540at2759"/>
<keyword evidence="3 6" id="KW-0812">Transmembrane</keyword>
<feature type="transmembrane region" description="Helical" evidence="6">
    <location>
        <begin position="398"/>
        <end position="419"/>
    </location>
</feature>
<evidence type="ECO:0000256" key="4">
    <source>
        <dbReference type="ARBA" id="ARBA00022989"/>
    </source>
</evidence>
<dbReference type="STRING" id="318479.A0A0N4UM44"/>
<dbReference type="PANTHER" id="PTHR48017">
    <property type="entry name" value="OS05G0424000 PROTEIN-RELATED"/>
    <property type="match status" value="1"/>
</dbReference>
<evidence type="ECO:0000313" key="9">
    <source>
        <dbReference type="Proteomes" id="UP000038040"/>
    </source>
</evidence>
<feature type="transmembrane region" description="Helical" evidence="6">
    <location>
        <begin position="252"/>
        <end position="271"/>
    </location>
</feature>
<evidence type="ECO:0000313" key="8">
    <source>
        <dbReference type="EMBL" id="VDN52770.1"/>
    </source>
</evidence>
<feature type="transmembrane region" description="Helical" evidence="6">
    <location>
        <begin position="34"/>
        <end position="54"/>
    </location>
</feature>
<dbReference type="Proteomes" id="UP000038040">
    <property type="component" value="Unplaced"/>
</dbReference>
<gene>
    <name evidence="8" type="ORF">DME_LOCUS2743</name>
</gene>
<evidence type="ECO:0000256" key="3">
    <source>
        <dbReference type="ARBA" id="ARBA00022692"/>
    </source>
</evidence>